<comment type="caution">
    <text evidence="2">The sequence shown here is derived from an EMBL/GenBank/DDBJ whole genome shotgun (WGS) entry which is preliminary data.</text>
</comment>
<accession>A0A9W6WT54</accession>
<gene>
    <name evidence="2" type="ORF">Plil01_000587900</name>
</gene>
<name>A0A9W6WT54_9STRA</name>
<sequence>MDDEFPFADMHPTAGYLFAEELDAHYLALDDFRSTLLQDDAKPVGPFSFISPVAPGSPSSVVYLPPYYLSTGLDDGLFDDDNVFIKPEPMLEVPTTTPAPKLVVRDDCMDADRERLRRRQRGYEKRYRGRKRVSTQSA</sequence>
<feature type="compositionally biased region" description="Basic residues" evidence="1">
    <location>
        <begin position="127"/>
        <end position="138"/>
    </location>
</feature>
<feature type="region of interest" description="Disordered" evidence="1">
    <location>
        <begin position="114"/>
        <end position="138"/>
    </location>
</feature>
<evidence type="ECO:0000313" key="2">
    <source>
        <dbReference type="EMBL" id="GMF16493.1"/>
    </source>
</evidence>
<dbReference type="EMBL" id="BSXW01000253">
    <property type="protein sequence ID" value="GMF16493.1"/>
    <property type="molecule type" value="Genomic_DNA"/>
</dbReference>
<protein>
    <submittedName>
        <fullName evidence="2">Unnamed protein product</fullName>
    </submittedName>
</protein>
<evidence type="ECO:0000256" key="1">
    <source>
        <dbReference type="SAM" id="MobiDB-lite"/>
    </source>
</evidence>
<feature type="compositionally biased region" description="Basic and acidic residues" evidence="1">
    <location>
        <begin position="114"/>
        <end position="126"/>
    </location>
</feature>
<organism evidence="2 3">
    <name type="scientific">Phytophthora lilii</name>
    <dbReference type="NCBI Taxonomy" id="2077276"/>
    <lineage>
        <taxon>Eukaryota</taxon>
        <taxon>Sar</taxon>
        <taxon>Stramenopiles</taxon>
        <taxon>Oomycota</taxon>
        <taxon>Peronosporomycetes</taxon>
        <taxon>Peronosporales</taxon>
        <taxon>Peronosporaceae</taxon>
        <taxon>Phytophthora</taxon>
    </lineage>
</organism>
<evidence type="ECO:0000313" key="3">
    <source>
        <dbReference type="Proteomes" id="UP001165083"/>
    </source>
</evidence>
<proteinExistence type="predicted"/>
<dbReference type="AlphaFoldDB" id="A0A9W6WT54"/>
<keyword evidence="3" id="KW-1185">Reference proteome</keyword>
<dbReference type="OrthoDB" id="152611at2759"/>
<reference evidence="2" key="1">
    <citation type="submission" date="2023-04" db="EMBL/GenBank/DDBJ databases">
        <title>Phytophthora lilii NBRC 32176.</title>
        <authorList>
            <person name="Ichikawa N."/>
            <person name="Sato H."/>
            <person name="Tonouchi N."/>
        </authorList>
    </citation>
    <scope>NUCLEOTIDE SEQUENCE</scope>
    <source>
        <strain evidence="2">NBRC 32176</strain>
    </source>
</reference>
<dbReference type="Proteomes" id="UP001165083">
    <property type="component" value="Unassembled WGS sequence"/>
</dbReference>